<accession>A0A0E3DAZ4</accession>
<dbReference type="SUPFAM" id="SSF53137">
    <property type="entry name" value="Translational machinery components"/>
    <property type="match status" value="1"/>
</dbReference>
<dbReference type="GO" id="GO:1990904">
    <property type="term" value="C:ribonucleoprotein complex"/>
    <property type="evidence" value="ECO:0007669"/>
    <property type="project" value="UniProtKB-KW"/>
</dbReference>
<dbReference type="PANTHER" id="PTHR11759">
    <property type="entry name" value="40S RIBOSOMAL PROTEIN S14/30S RIBOSOMAL PROTEIN S11"/>
    <property type="match status" value="1"/>
</dbReference>
<dbReference type="GO" id="GO:0003735">
    <property type="term" value="F:structural constituent of ribosome"/>
    <property type="evidence" value="ECO:0007669"/>
    <property type="project" value="InterPro"/>
</dbReference>
<protein>
    <submittedName>
        <fullName evidence="4">Ribosomal protein S11</fullName>
    </submittedName>
</protein>
<evidence type="ECO:0000256" key="3">
    <source>
        <dbReference type="ARBA" id="ARBA00023274"/>
    </source>
</evidence>
<dbReference type="Gene3D" id="3.30.420.80">
    <property type="entry name" value="Ribosomal protein S11"/>
    <property type="match status" value="1"/>
</dbReference>
<dbReference type="EMBL" id="KJ398163">
    <property type="protein sequence ID" value="AHX02528.1"/>
    <property type="molecule type" value="Genomic_DNA"/>
</dbReference>
<evidence type="ECO:0000256" key="1">
    <source>
        <dbReference type="ARBA" id="ARBA00006194"/>
    </source>
</evidence>
<keyword evidence="4" id="KW-0496">Mitochondrion</keyword>
<evidence type="ECO:0000256" key="2">
    <source>
        <dbReference type="ARBA" id="ARBA00022980"/>
    </source>
</evidence>
<proteinExistence type="inferred from homology"/>
<geneLocation type="mitochondrion" evidence="4"/>
<evidence type="ECO:0000313" key="4">
    <source>
        <dbReference type="EMBL" id="AHX02528.1"/>
    </source>
</evidence>
<dbReference type="PIRSF" id="PIRSF002131">
    <property type="entry name" value="Ribosomal_S11"/>
    <property type="match status" value="1"/>
</dbReference>
<keyword evidence="3" id="KW-0687">Ribonucleoprotein</keyword>
<dbReference type="InterPro" id="IPR036967">
    <property type="entry name" value="Ribosomal_uS11_sf"/>
</dbReference>
<comment type="similarity">
    <text evidence="1">Belongs to the universal ribosomal protein uS11 family.</text>
</comment>
<dbReference type="InterPro" id="IPR001971">
    <property type="entry name" value="Ribosomal_uS11"/>
</dbReference>
<dbReference type="GO" id="GO:0005840">
    <property type="term" value="C:ribosome"/>
    <property type="evidence" value="ECO:0007669"/>
    <property type="project" value="UniProtKB-KW"/>
</dbReference>
<gene>
    <name evidence="4" type="primary">rps11</name>
    <name evidence="4" type="ORF">Sduby.mt.24</name>
</gene>
<sequence length="119" mass="13801">MQNTNQKSIILVVVFTTNNIIYTLTNLKGDVLFWTSIGTQKISKTKKVSLITVTTITKLIIYEINMRNYKFIHVKLKGVNKYKKMILKCLKQSFLSILSICDILLLPHNGCKRIKIRRI</sequence>
<dbReference type="GO" id="GO:0006412">
    <property type="term" value="P:translation"/>
    <property type="evidence" value="ECO:0007669"/>
    <property type="project" value="InterPro"/>
</dbReference>
<keyword evidence="2 4" id="KW-0689">Ribosomal protein</keyword>
<reference evidence="4" key="1">
    <citation type="submission" date="2014-02" db="EMBL/GenBank/DDBJ databases">
        <title>Complete mitochondrion genomes reveal florideophycean red algal diversity.</title>
        <authorList>
            <person name="Yang E.C."/>
            <person name="Yoon H.S."/>
        </authorList>
    </citation>
    <scope>NUCLEOTIDE SEQUENCE</scope>
</reference>
<organism evidence="4">
    <name type="scientific">Schizymenia dubyi</name>
    <dbReference type="NCBI Taxonomy" id="38368"/>
    <lineage>
        <taxon>Eukaryota</taxon>
        <taxon>Rhodophyta</taxon>
        <taxon>Florideophyceae</taxon>
        <taxon>Rhodymeniophycidae</taxon>
        <taxon>Nemastomatales</taxon>
        <taxon>Schizymeniaceae</taxon>
        <taxon>Schizymenia</taxon>
    </lineage>
</organism>
<dbReference type="AlphaFoldDB" id="A0A0E3DAZ4"/>
<dbReference type="Pfam" id="PF00411">
    <property type="entry name" value="Ribosomal_S11"/>
    <property type="match status" value="1"/>
</dbReference>
<name>A0A0E3DAZ4_9FLOR</name>
<dbReference type="HAMAP" id="MF_01310">
    <property type="entry name" value="Ribosomal_uS11"/>
    <property type="match status" value="1"/>
</dbReference>